<dbReference type="RefSeq" id="WP_282765986.1">
    <property type="nucleotide sequence ID" value="NZ_JASCTH010000035.1"/>
</dbReference>
<feature type="domain" description="NAD-dependent epimerase/dehydratase" evidence="1">
    <location>
        <begin position="3"/>
        <end position="221"/>
    </location>
</feature>
<dbReference type="PANTHER" id="PTHR48079">
    <property type="entry name" value="PROTEIN YEEZ"/>
    <property type="match status" value="1"/>
</dbReference>
<evidence type="ECO:0000313" key="2">
    <source>
        <dbReference type="EMBL" id="MDI6104591.1"/>
    </source>
</evidence>
<sequence>MRILVAGATGVLGRPLLDRLRHRGHHVTALVRTASTAPAGDTVVADGLDPAAVTAAVLAARPDVIVHQMTALRGLSTDAMRATARLRTEGTANLIAAAHAAGVRRLVAQSIAFAAEPRGGPVVDEDAPLYLAAPDPGWAGTVRAIAELERQVLGSPGLEPVVLRYGVLYGERTAYARDGHTGQAALRGRLRLAGTGSGITSFVHVDDAVAATVAAVEVPVTGVLHVTDDDPAPAAQWLPALCERLGGPPPRTVPGPMAARLLGWFPAFQLTEMRGAANERARTELGWKPARPSWRTGLGTD</sequence>
<evidence type="ECO:0000313" key="3">
    <source>
        <dbReference type="Proteomes" id="UP001241758"/>
    </source>
</evidence>
<name>A0ABT6WXW8_9ACTN</name>
<accession>A0ABT6WXW8</accession>
<dbReference type="Gene3D" id="3.40.50.720">
    <property type="entry name" value="NAD(P)-binding Rossmann-like Domain"/>
    <property type="match status" value="1"/>
</dbReference>
<dbReference type="Proteomes" id="UP001241758">
    <property type="component" value="Unassembled WGS sequence"/>
</dbReference>
<comment type="caution">
    <text evidence="2">The sequence shown here is derived from an EMBL/GenBank/DDBJ whole genome shotgun (WGS) entry which is preliminary data.</text>
</comment>
<gene>
    <name evidence="2" type="ORF">QLQ12_38975</name>
</gene>
<dbReference type="EMBL" id="JASCTH010000035">
    <property type="protein sequence ID" value="MDI6104591.1"/>
    <property type="molecule type" value="Genomic_DNA"/>
</dbReference>
<reference evidence="2 3" key="1">
    <citation type="submission" date="2023-05" db="EMBL/GenBank/DDBJ databases">
        <title>Actinoplanes sp. NEAU-A12 genome sequencing.</title>
        <authorList>
            <person name="Wang Z.-S."/>
        </authorList>
    </citation>
    <scope>NUCLEOTIDE SEQUENCE [LARGE SCALE GENOMIC DNA]</scope>
    <source>
        <strain evidence="2 3">NEAU-A12</strain>
    </source>
</reference>
<evidence type="ECO:0000259" key="1">
    <source>
        <dbReference type="Pfam" id="PF01370"/>
    </source>
</evidence>
<protein>
    <submittedName>
        <fullName evidence="2">NAD(P)-dependent oxidoreductase</fullName>
    </submittedName>
</protein>
<dbReference type="PANTHER" id="PTHR48079:SF6">
    <property type="entry name" value="NAD(P)-BINDING DOMAIN-CONTAINING PROTEIN-RELATED"/>
    <property type="match status" value="1"/>
</dbReference>
<dbReference type="InterPro" id="IPR001509">
    <property type="entry name" value="Epimerase_deHydtase"/>
</dbReference>
<dbReference type="Pfam" id="PF01370">
    <property type="entry name" value="Epimerase"/>
    <property type="match status" value="1"/>
</dbReference>
<proteinExistence type="predicted"/>
<keyword evidence="3" id="KW-1185">Reference proteome</keyword>
<dbReference type="InterPro" id="IPR051783">
    <property type="entry name" value="NAD(P)-dependent_oxidoreduct"/>
</dbReference>
<organism evidence="2 3">
    <name type="scientific">Actinoplanes sandaracinus</name>
    <dbReference type="NCBI Taxonomy" id="3045177"/>
    <lineage>
        <taxon>Bacteria</taxon>
        <taxon>Bacillati</taxon>
        <taxon>Actinomycetota</taxon>
        <taxon>Actinomycetes</taxon>
        <taxon>Micromonosporales</taxon>
        <taxon>Micromonosporaceae</taxon>
        <taxon>Actinoplanes</taxon>
    </lineage>
</organism>
<dbReference type="InterPro" id="IPR036291">
    <property type="entry name" value="NAD(P)-bd_dom_sf"/>
</dbReference>
<dbReference type="SUPFAM" id="SSF51735">
    <property type="entry name" value="NAD(P)-binding Rossmann-fold domains"/>
    <property type="match status" value="1"/>
</dbReference>